<gene>
    <name evidence="3" type="ordered locus">COB47_0908</name>
</gene>
<feature type="coiled-coil region" evidence="2">
    <location>
        <begin position="14"/>
        <end position="80"/>
    </location>
</feature>
<dbReference type="InterPro" id="IPR007809">
    <property type="entry name" value="FlgN-like"/>
</dbReference>
<dbReference type="STRING" id="608506.COB47_0908"/>
<dbReference type="EMBL" id="CP002164">
    <property type="protein sequence ID" value="ADL42217.1"/>
    <property type="molecule type" value="Genomic_DNA"/>
</dbReference>
<dbReference type="GO" id="GO:0044780">
    <property type="term" value="P:bacterial-type flagellum assembly"/>
    <property type="evidence" value="ECO:0007669"/>
    <property type="project" value="InterPro"/>
</dbReference>
<dbReference type="SUPFAM" id="SSF140566">
    <property type="entry name" value="FlgN-like"/>
    <property type="match status" value="1"/>
</dbReference>
<evidence type="ECO:0000256" key="1">
    <source>
        <dbReference type="ARBA" id="ARBA00022795"/>
    </source>
</evidence>
<keyword evidence="2" id="KW-0175">Coiled coil</keyword>
<accession>D9TJN5</accession>
<proteinExistence type="predicted"/>
<evidence type="ECO:0000313" key="3">
    <source>
        <dbReference type="EMBL" id="ADL42217.1"/>
    </source>
</evidence>
<dbReference type="Gene3D" id="1.20.58.300">
    <property type="entry name" value="FlgN-like"/>
    <property type="match status" value="1"/>
</dbReference>
<reference evidence="3 4" key="1">
    <citation type="journal article" date="2010" name="J. Bacteriol.">
        <title>Complete genome sequence of the cellulolytic thermophile Caldicellulosiruptor obsidiansis OB47T.</title>
        <authorList>
            <person name="Elkins J.G."/>
            <person name="Lochner A."/>
            <person name="Hamilton-Brehm S.D."/>
            <person name="Davenport K.W."/>
            <person name="Podar M."/>
            <person name="Brown S.D."/>
            <person name="Land M.L."/>
            <person name="Hauser L.J."/>
            <person name="Klingeman D.M."/>
            <person name="Raman B."/>
            <person name="Goodwin L.A."/>
            <person name="Tapia R."/>
            <person name="Meincke L.J."/>
            <person name="Detter J.C."/>
            <person name="Bruce D.C."/>
            <person name="Han C.S."/>
            <person name="Palumbo A.V."/>
            <person name="Cottingham R.W."/>
            <person name="Keller M."/>
            <person name="Graham D.E."/>
        </authorList>
    </citation>
    <scope>NUCLEOTIDE SEQUENCE [LARGE SCALE GENOMIC DNA]</scope>
    <source>
        <strain evidence="4">ATCC BAA-2073 / strain OB47</strain>
    </source>
</reference>
<evidence type="ECO:0000256" key="2">
    <source>
        <dbReference type="SAM" id="Coils"/>
    </source>
</evidence>
<dbReference type="AlphaFoldDB" id="D9TJN5"/>
<keyword evidence="1" id="KW-1005">Bacterial flagellum biogenesis</keyword>
<protein>
    <recommendedName>
        <fullName evidence="5">FlgN family protein</fullName>
    </recommendedName>
</protein>
<sequence length="84" mass="9889">MGRKQENELCKKIIELLEEEYKVFEKVLNLSNEKTKYIVENNLSGLIELSNQEKKEAETISKLERERQEILDALSKEKILLLPI</sequence>
<name>D9TJN5_CALOO</name>
<keyword evidence="4" id="KW-1185">Reference proteome</keyword>
<dbReference type="Pfam" id="PF05130">
    <property type="entry name" value="FlgN"/>
    <property type="match status" value="1"/>
</dbReference>
<evidence type="ECO:0008006" key="5">
    <source>
        <dbReference type="Google" id="ProtNLM"/>
    </source>
</evidence>
<evidence type="ECO:0000313" key="4">
    <source>
        <dbReference type="Proteomes" id="UP000000347"/>
    </source>
</evidence>
<organism evidence="3 4">
    <name type="scientific">Caldicellulosiruptor obsidiansis (strain ATCC BAA-2073 / JCM 16842 / OB47)</name>
    <dbReference type="NCBI Taxonomy" id="608506"/>
    <lineage>
        <taxon>Bacteria</taxon>
        <taxon>Bacillati</taxon>
        <taxon>Bacillota</taxon>
        <taxon>Bacillota incertae sedis</taxon>
        <taxon>Caldicellulosiruptorales</taxon>
        <taxon>Caldicellulosiruptoraceae</taxon>
        <taxon>Caldicellulosiruptor</taxon>
    </lineage>
</organism>
<dbReference type="RefSeq" id="WP_013290217.1">
    <property type="nucleotide sequence ID" value="NC_014392.1"/>
</dbReference>
<dbReference type="Proteomes" id="UP000000347">
    <property type="component" value="Chromosome"/>
</dbReference>
<dbReference type="HOGENOM" id="CLU_2521359_0_0_9"/>
<dbReference type="InterPro" id="IPR036679">
    <property type="entry name" value="FlgN-like_sf"/>
</dbReference>
<dbReference type="KEGG" id="cob:COB47_0908"/>